<feature type="transmembrane region" description="Helical" evidence="1">
    <location>
        <begin position="431"/>
        <end position="451"/>
    </location>
</feature>
<accession>A0ABM6M7E8</accession>
<feature type="transmembrane region" description="Helical" evidence="1">
    <location>
        <begin position="953"/>
        <end position="971"/>
    </location>
</feature>
<dbReference type="Gene3D" id="3.30.70.1430">
    <property type="entry name" value="Multidrug efflux transporter AcrB pore domain"/>
    <property type="match status" value="2"/>
</dbReference>
<gene>
    <name evidence="2" type="ORF">B5J99_10590</name>
</gene>
<dbReference type="PANTHER" id="PTHR32063">
    <property type="match status" value="1"/>
</dbReference>
<name>A0ABM6M7E8_9SPHN</name>
<keyword evidence="1" id="KW-0812">Transmembrane</keyword>
<feature type="transmembrane region" description="Helical" evidence="1">
    <location>
        <begin position="851"/>
        <end position="870"/>
    </location>
</feature>
<keyword evidence="1" id="KW-0472">Membrane</keyword>
<feature type="transmembrane region" description="Helical" evidence="1">
    <location>
        <begin position="514"/>
        <end position="542"/>
    </location>
</feature>
<dbReference type="Gene3D" id="3.30.70.1320">
    <property type="entry name" value="Multidrug efflux transporter AcrB pore domain like"/>
    <property type="match status" value="1"/>
</dbReference>
<sequence length="1022" mass="107806">MSLTEIAMKRSRFTLTGAVALLIAGLVILIGFPATEEPTVPFRAATIEAYLPGATPERLESLVAKPLEERVRTVAEVKKMETTLRPGVVIMTIALHSNVSPQRVNQVWQTLRARSQEAAALFPAGTIGPVLNDSWGRVSVMTLALTGESYSQGQLQEAARAARLRLQGVTGVEQVSLHGVREEQIYIEILPARLAAAGISLEAVAKAIGDRNMVVSAGELDVSGRTLMLDASGQLKTASAVGAVPVALPGGGSVPLSTIAKIEQRPQDPPTAAAVFDGKPAIVLGVSMRTGLNVVDFADALRAGVASAQADLPIGMTLSPITDQAEVVGHNLQKVGKIFAETVVIVMGVVVVFLGWRAGLVTSVIVPLTVLGTLLVMSVLGIELHQISIAAIIIALGIFVDNAIVVVEDYQRRIGDGEAAESAAIHAGKTMAAPLLVSSLAIILAFTPLVAGSSETAEYMRSLAIVLGVTLLLSLFLALTVVALLCKMYIKAPHEEHEKDDWIGRLRRWYGRKVLIIVGRPATVAVAMVALLAGATVLNGLLPQGLLGPSDRAQVQIPIEIAPGGATRESLRVAQEISARISDRKAHPEVVSNVVYVGDGGPRFILGLNPPLPAGNRAYAVVNLAKGADSDAVVRELRDDLTTRFPQARIEPKRFSLGMSEAGKAVFILTGPDRDTLSKAAEKLKSALRTVPGTLDVRDDAETVIPRLVVDIDRARAEAASVTPADTARALQAAYSGVTVTTLTRGELTTPVVLRADATLRLSPDAISATLVKPGVTLGDIATVRLADQDSVLNRRNQYPTIMVSARHPTLTAQALTSKVADAVASLDLPAGHSVIPGGEIEESAEANGGLIQYLPIALFGMAGLFLWQFGSVRKTMIVMASIPFVIIGATLGLFLARQEMNYTATLGLLALAGIIVNNAVLLLERVVEERANGAGHVDAIVRAAEVRLRPIIMTKLTCIVGLLPLFAFGGDLWRPMAAAMIGGLALGTLITLVLIPALYSLLFHRLPALRTRSAPPQEALS</sequence>
<dbReference type="SUPFAM" id="SSF82866">
    <property type="entry name" value="Multidrug efflux transporter AcrB transmembrane domain"/>
    <property type="match status" value="2"/>
</dbReference>
<dbReference type="SUPFAM" id="SSF82693">
    <property type="entry name" value="Multidrug efflux transporter AcrB pore domain, PN1, PN2, PC1 and PC2 subdomains"/>
    <property type="match status" value="2"/>
</dbReference>
<feature type="transmembrane region" description="Helical" evidence="1">
    <location>
        <begin position="463"/>
        <end position="486"/>
    </location>
</feature>
<dbReference type="InterPro" id="IPR001036">
    <property type="entry name" value="Acrflvin-R"/>
</dbReference>
<dbReference type="Proteomes" id="UP000258016">
    <property type="component" value="Chromosome"/>
</dbReference>
<keyword evidence="3" id="KW-1185">Reference proteome</keyword>
<evidence type="ECO:0000256" key="1">
    <source>
        <dbReference type="SAM" id="Phobius"/>
    </source>
</evidence>
<evidence type="ECO:0008006" key="4">
    <source>
        <dbReference type="Google" id="ProtNLM"/>
    </source>
</evidence>
<protein>
    <recommendedName>
        <fullName evidence="4">Acriflavin resistance protein</fullName>
    </recommendedName>
</protein>
<feature type="transmembrane region" description="Helical" evidence="1">
    <location>
        <begin position="338"/>
        <end position="356"/>
    </location>
</feature>
<feature type="transmembrane region" description="Helical" evidence="1">
    <location>
        <begin position="977"/>
        <end position="1003"/>
    </location>
</feature>
<dbReference type="InterPro" id="IPR027463">
    <property type="entry name" value="AcrB_DN_DC_subdom"/>
</dbReference>
<keyword evidence="1" id="KW-1133">Transmembrane helix</keyword>
<dbReference type="PANTHER" id="PTHR32063:SF18">
    <property type="entry name" value="CATION EFFLUX SYSTEM PROTEIN"/>
    <property type="match status" value="1"/>
</dbReference>
<dbReference type="Gene3D" id="3.30.70.1440">
    <property type="entry name" value="Multidrug efflux transporter AcrB pore domain"/>
    <property type="match status" value="1"/>
</dbReference>
<feature type="transmembrane region" description="Helical" evidence="1">
    <location>
        <begin position="363"/>
        <end position="382"/>
    </location>
</feature>
<dbReference type="Pfam" id="PF00873">
    <property type="entry name" value="ACR_tran"/>
    <property type="match status" value="1"/>
</dbReference>
<dbReference type="SUPFAM" id="SSF82714">
    <property type="entry name" value="Multidrug efflux transporter AcrB TolC docking domain, DN and DC subdomains"/>
    <property type="match status" value="2"/>
</dbReference>
<feature type="transmembrane region" description="Helical" evidence="1">
    <location>
        <begin position="903"/>
        <end position="924"/>
    </location>
</feature>
<reference evidence="2 3" key="1">
    <citation type="submission" date="2017-03" db="EMBL/GenBank/DDBJ databases">
        <title>Complete genome sequence of Blastomonas fulva degrading microcsystin LR.</title>
        <authorList>
            <person name="Lee H.-g."/>
            <person name="Jin L."/>
            <person name="oh H.-M."/>
        </authorList>
    </citation>
    <scope>NUCLEOTIDE SEQUENCE [LARGE SCALE GENOMIC DNA]</scope>
    <source>
        <strain evidence="2 3">T2</strain>
    </source>
</reference>
<evidence type="ECO:0000313" key="3">
    <source>
        <dbReference type="Proteomes" id="UP000258016"/>
    </source>
</evidence>
<evidence type="ECO:0000313" key="2">
    <source>
        <dbReference type="EMBL" id="ASR51854.1"/>
    </source>
</evidence>
<dbReference type="PRINTS" id="PR00702">
    <property type="entry name" value="ACRIFLAVINRP"/>
</dbReference>
<dbReference type="Gene3D" id="3.30.2090.10">
    <property type="entry name" value="Multidrug efflux transporter AcrB TolC docking domain, DN and DC subdomains"/>
    <property type="match status" value="2"/>
</dbReference>
<organism evidence="2 3">
    <name type="scientific">Blastomonas fulva</name>
    <dbReference type="NCBI Taxonomy" id="1550728"/>
    <lineage>
        <taxon>Bacteria</taxon>
        <taxon>Pseudomonadati</taxon>
        <taxon>Pseudomonadota</taxon>
        <taxon>Alphaproteobacteria</taxon>
        <taxon>Sphingomonadales</taxon>
        <taxon>Sphingomonadaceae</taxon>
        <taxon>Blastomonas</taxon>
    </lineage>
</organism>
<dbReference type="Gene3D" id="1.20.1640.10">
    <property type="entry name" value="Multidrug efflux transporter AcrB transmembrane domain"/>
    <property type="match status" value="2"/>
</dbReference>
<dbReference type="EMBL" id="CP020083">
    <property type="protein sequence ID" value="ASR51854.1"/>
    <property type="molecule type" value="Genomic_DNA"/>
</dbReference>
<dbReference type="GeneID" id="303486017"/>
<feature type="transmembrane region" description="Helical" evidence="1">
    <location>
        <begin position="388"/>
        <end position="410"/>
    </location>
</feature>
<feature type="transmembrane region" description="Helical" evidence="1">
    <location>
        <begin position="877"/>
        <end position="897"/>
    </location>
</feature>
<proteinExistence type="predicted"/>
<feature type="transmembrane region" description="Helical" evidence="1">
    <location>
        <begin position="12"/>
        <end position="32"/>
    </location>
</feature>
<dbReference type="RefSeq" id="WP_021691204.1">
    <property type="nucleotide sequence ID" value="NZ_CP020083.1"/>
</dbReference>